<dbReference type="OrthoDB" id="9815592at2"/>
<gene>
    <name evidence="3" type="ORF">AOQ71_02265</name>
</gene>
<dbReference type="RefSeq" id="WP_057741175.1">
    <property type="nucleotide sequence ID" value="NZ_LJYG01000014.1"/>
</dbReference>
<dbReference type="InterPro" id="IPR051159">
    <property type="entry name" value="Hexapeptide_acetyltransf"/>
</dbReference>
<dbReference type="Gene3D" id="2.160.10.10">
    <property type="entry name" value="Hexapeptide repeat proteins"/>
    <property type="match status" value="1"/>
</dbReference>
<sequence>MLLDAQQTKPMEGGPSFSLRNRAQRFIWSAAWLVLASWTPPFLHPWRRTLLRLFGAKVASTAGIYGSARIWYPPNFEIGEHAYVGPKVNVYCMAKISFGDYSLASQGSHICAGTHDIDDNSFQLKAKPIEIGAQAWIAADAFVGPGVKIGEGAVLGARACAFRDLEPWVVYSGNPAQALRKRKYQPRSFSKTC</sequence>
<proteinExistence type="inferred from homology"/>
<comment type="similarity">
    <text evidence="1">Belongs to the transferase hexapeptide repeat family.</text>
</comment>
<evidence type="ECO:0000256" key="2">
    <source>
        <dbReference type="ARBA" id="ARBA00022679"/>
    </source>
</evidence>
<dbReference type="GO" id="GO:0008374">
    <property type="term" value="F:O-acyltransferase activity"/>
    <property type="evidence" value="ECO:0007669"/>
    <property type="project" value="TreeGrafter"/>
</dbReference>
<evidence type="ECO:0000313" key="3">
    <source>
        <dbReference type="EMBL" id="KRQ17379.1"/>
    </source>
</evidence>
<dbReference type="GO" id="GO:0005829">
    <property type="term" value="C:cytosol"/>
    <property type="evidence" value="ECO:0007669"/>
    <property type="project" value="TreeGrafter"/>
</dbReference>
<dbReference type="SUPFAM" id="SSF51161">
    <property type="entry name" value="Trimeric LpxA-like enzymes"/>
    <property type="match status" value="1"/>
</dbReference>
<dbReference type="Proteomes" id="UP000051936">
    <property type="component" value="Unassembled WGS sequence"/>
</dbReference>
<organism evidence="3 4">
    <name type="scientific">Bradyrhizobium manausense</name>
    <dbReference type="NCBI Taxonomy" id="989370"/>
    <lineage>
        <taxon>Bacteria</taxon>
        <taxon>Pseudomonadati</taxon>
        <taxon>Pseudomonadota</taxon>
        <taxon>Alphaproteobacteria</taxon>
        <taxon>Hyphomicrobiales</taxon>
        <taxon>Nitrobacteraceae</taxon>
        <taxon>Bradyrhizobium</taxon>
    </lineage>
</organism>
<comment type="caution">
    <text evidence="3">The sequence shown here is derived from an EMBL/GenBank/DDBJ whole genome shotgun (WGS) entry which is preliminary data.</text>
</comment>
<dbReference type="PANTHER" id="PTHR23416:SF23">
    <property type="entry name" value="ACETYLTRANSFERASE C18B11.09C-RELATED"/>
    <property type="match status" value="1"/>
</dbReference>
<dbReference type="PANTHER" id="PTHR23416">
    <property type="entry name" value="SIALIC ACID SYNTHASE-RELATED"/>
    <property type="match status" value="1"/>
</dbReference>
<dbReference type="InterPro" id="IPR011004">
    <property type="entry name" value="Trimer_LpxA-like_sf"/>
</dbReference>
<protein>
    <submittedName>
        <fullName evidence="3">Acetyltransferase</fullName>
    </submittedName>
</protein>
<evidence type="ECO:0000256" key="1">
    <source>
        <dbReference type="ARBA" id="ARBA00007274"/>
    </source>
</evidence>
<keyword evidence="2 3" id="KW-0808">Transferase</keyword>
<name>A0A0R3E5F0_9BRAD</name>
<dbReference type="STRING" id="989370.AOQ71_02265"/>
<accession>A0A0R3E5F0</accession>
<evidence type="ECO:0000313" key="4">
    <source>
        <dbReference type="Proteomes" id="UP000051936"/>
    </source>
</evidence>
<dbReference type="CDD" id="cd05825">
    <property type="entry name" value="LbH_wcaF_like"/>
    <property type="match status" value="1"/>
</dbReference>
<reference evidence="3 4" key="1">
    <citation type="submission" date="2015-09" db="EMBL/GenBank/DDBJ databases">
        <title>Draft Genome Sequence of Bradyrhizobium manausense Strain BR 3351T, a Novel Symbiotic Nitrogen-Fixing Alphaproteobacterium Isolated from Brazilian Amazon Rain Forest.</title>
        <authorList>
            <person name="De Araujo J.L."/>
            <person name="Zilli J.E."/>
        </authorList>
    </citation>
    <scope>NUCLEOTIDE SEQUENCE [LARGE SCALE GENOMIC DNA]</scope>
    <source>
        <strain evidence="3 4">BR3351</strain>
    </source>
</reference>
<keyword evidence="4" id="KW-1185">Reference proteome</keyword>
<dbReference type="AlphaFoldDB" id="A0A0R3E5F0"/>
<dbReference type="EMBL" id="LJYG01000014">
    <property type="protein sequence ID" value="KRQ17379.1"/>
    <property type="molecule type" value="Genomic_DNA"/>
</dbReference>